<name>A0AAW7QJH5_STRVE</name>
<dbReference type="RefSeq" id="WP_247914231.1">
    <property type="nucleotide sequence ID" value="NZ_CABMFU010000007.1"/>
</dbReference>
<feature type="transmembrane region" description="Helical" evidence="1">
    <location>
        <begin position="74"/>
        <end position="91"/>
    </location>
</feature>
<evidence type="ECO:0000313" key="2">
    <source>
        <dbReference type="EMBL" id="MDN5270089.1"/>
    </source>
</evidence>
<sequence>MTIKLEVTKERTQRELSEEGWSFPIWRWASFSLFDTLILVNPLTRVLIYPGESDSRFYLGKSLDNLILDDTQRFIFIIIILTLLLTAFALIV</sequence>
<dbReference type="EMBL" id="JAUJGC010000035">
    <property type="protein sequence ID" value="MDN5270089.1"/>
    <property type="molecule type" value="Genomic_DNA"/>
</dbReference>
<gene>
    <name evidence="2" type="ORF">QY913_08175</name>
</gene>
<evidence type="ECO:0000256" key="1">
    <source>
        <dbReference type="SAM" id="Phobius"/>
    </source>
</evidence>
<evidence type="ECO:0000313" key="3">
    <source>
        <dbReference type="Proteomes" id="UP001172310"/>
    </source>
</evidence>
<comment type="caution">
    <text evidence="2">The sequence shown here is derived from an EMBL/GenBank/DDBJ whole genome shotgun (WGS) entry which is preliminary data.</text>
</comment>
<organism evidence="2 3">
    <name type="scientific">Streptococcus vestibularis</name>
    <dbReference type="NCBI Taxonomy" id="1343"/>
    <lineage>
        <taxon>Bacteria</taxon>
        <taxon>Bacillati</taxon>
        <taxon>Bacillota</taxon>
        <taxon>Bacilli</taxon>
        <taxon>Lactobacillales</taxon>
        <taxon>Streptococcaceae</taxon>
        <taxon>Streptococcus</taxon>
    </lineage>
</organism>
<reference evidence="2" key="1">
    <citation type="submission" date="2023-07" db="EMBL/GenBank/DDBJ databases">
        <title>SVep1, a Temperate Phage of Human Oral Commensal Streptococcus vestibularis.</title>
        <authorList>
            <person name="Wu M."/>
            <person name="Zhu Y."/>
            <person name="Li Y."/>
        </authorList>
    </citation>
    <scope>NUCLEOTIDE SEQUENCE</scope>
    <source>
        <strain evidence="2">SVE8</strain>
    </source>
</reference>
<keyword evidence="1" id="KW-0812">Transmembrane</keyword>
<protein>
    <submittedName>
        <fullName evidence="2">Uncharacterized protein</fullName>
    </submittedName>
</protein>
<accession>A0AAW7QJH5</accession>
<keyword evidence="1" id="KW-1133">Transmembrane helix</keyword>
<proteinExistence type="predicted"/>
<keyword evidence="1" id="KW-0472">Membrane</keyword>
<dbReference type="Proteomes" id="UP001172310">
    <property type="component" value="Unassembled WGS sequence"/>
</dbReference>
<dbReference type="AlphaFoldDB" id="A0AAW7QJH5"/>